<dbReference type="PANTHER" id="PTHR34203">
    <property type="entry name" value="METHYLTRANSFERASE, FKBM FAMILY PROTEIN"/>
    <property type="match status" value="1"/>
</dbReference>
<dbReference type="GO" id="GO:0008168">
    <property type="term" value="F:methyltransferase activity"/>
    <property type="evidence" value="ECO:0007669"/>
    <property type="project" value="UniProtKB-KW"/>
</dbReference>
<dbReference type="AlphaFoldDB" id="S0FWM3"/>
<dbReference type="InterPro" id="IPR029063">
    <property type="entry name" value="SAM-dependent_MTases_sf"/>
</dbReference>
<reference evidence="2 3" key="1">
    <citation type="journal article" date="2013" name="Genome Announc.">
        <title>Draft Genome Sequence of Desulfotignum phosphitoxidans DSM 13687 Strain FiPS-3.</title>
        <authorList>
            <person name="Poehlein A."/>
            <person name="Daniel R."/>
            <person name="Simeonova D.D."/>
        </authorList>
    </citation>
    <scope>NUCLEOTIDE SEQUENCE [LARGE SCALE GENOMIC DNA]</scope>
    <source>
        <strain evidence="2 3">DSM 13687</strain>
    </source>
</reference>
<dbReference type="RefSeq" id="WP_006965704.1">
    <property type="nucleotide sequence ID" value="NZ_APJX01000004.1"/>
</dbReference>
<dbReference type="InterPro" id="IPR052514">
    <property type="entry name" value="SAM-dependent_MTase"/>
</dbReference>
<dbReference type="SUPFAM" id="SSF53335">
    <property type="entry name" value="S-adenosyl-L-methionine-dependent methyltransferases"/>
    <property type="match status" value="1"/>
</dbReference>
<protein>
    <submittedName>
        <fullName evidence="2">Methyltransferase FkbM</fullName>
        <ecNumber evidence="2">2.1.1.-</ecNumber>
    </submittedName>
</protein>
<sequence>MNFFQKLHMIHSAWHYRLNTEKEDICFLLKLNLKGKTVIDIGANKGIYSYWLSKKVGPSGKVVAFEPQPELETHLMGLKSAFKMDNLSIVRKGLSSEPGVMALYRAEPGSGGATLNKNQRVDTWQTVTVDVTTLDDYAGQLRDVAFIKCDVEGHEHDVFKGARHLLERDKPCLLFECHHEQARKQDLFSYLTSLRYDGFFSFKKKMIPCSRFDKFPYRRKNEHHRNYIFIHPEFYMKGLSFKD</sequence>
<evidence type="ECO:0000313" key="2">
    <source>
        <dbReference type="EMBL" id="EMS79468.1"/>
    </source>
</evidence>
<dbReference type="Pfam" id="PF05050">
    <property type="entry name" value="Methyltransf_21"/>
    <property type="match status" value="1"/>
</dbReference>
<dbReference type="NCBIfam" id="TIGR01444">
    <property type="entry name" value="fkbM_fam"/>
    <property type="match status" value="1"/>
</dbReference>
<gene>
    <name evidence="2" type="primary">fkbM</name>
    <name evidence="2" type="ORF">Dpo_4c00150</name>
</gene>
<name>S0FWM3_9BACT</name>
<comment type="caution">
    <text evidence="2">The sequence shown here is derived from an EMBL/GenBank/DDBJ whole genome shotgun (WGS) entry which is preliminary data.</text>
</comment>
<evidence type="ECO:0000313" key="3">
    <source>
        <dbReference type="Proteomes" id="UP000014216"/>
    </source>
</evidence>
<dbReference type="InterPro" id="IPR006342">
    <property type="entry name" value="FkbM_mtfrase"/>
</dbReference>
<feature type="domain" description="Methyltransferase FkbM" evidence="1">
    <location>
        <begin position="40"/>
        <end position="193"/>
    </location>
</feature>
<dbReference type="GO" id="GO:0032259">
    <property type="term" value="P:methylation"/>
    <property type="evidence" value="ECO:0007669"/>
    <property type="project" value="UniProtKB-KW"/>
</dbReference>
<keyword evidence="2" id="KW-0489">Methyltransferase</keyword>
<keyword evidence="2" id="KW-0808">Transferase</keyword>
<dbReference type="Proteomes" id="UP000014216">
    <property type="component" value="Unassembled WGS sequence"/>
</dbReference>
<keyword evidence="3" id="KW-1185">Reference proteome</keyword>
<dbReference type="Gene3D" id="3.40.50.150">
    <property type="entry name" value="Vaccinia Virus protein VP39"/>
    <property type="match status" value="1"/>
</dbReference>
<dbReference type="EC" id="2.1.1.-" evidence="2"/>
<dbReference type="PANTHER" id="PTHR34203:SF15">
    <property type="entry name" value="SLL1173 PROTEIN"/>
    <property type="match status" value="1"/>
</dbReference>
<dbReference type="EMBL" id="APJX01000004">
    <property type="protein sequence ID" value="EMS79468.1"/>
    <property type="molecule type" value="Genomic_DNA"/>
</dbReference>
<organism evidence="2 3">
    <name type="scientific">Desulfotignum phosphitoxidans DSM 13687</name>
    <dbReference type="NCBI Taxonomy" id="1286635"/>
    <lineage>
        <taxon>Bacteria</taxon>
        <taxon>Pseudomonadati</taxon>
        <taxon>Thermodesulfobacteriota</taxon>
        <taxon>Desulfobacteria</taxon>
        <taxon>Desulfobacterales</taxon>
        <taxon>Desulfobacteraceae</taxon>
        <taxon>Desulfotignum</taxon>
    </lineage>
</organism>
<accession>S0FWM3</accession>
<evidence type="ECO:0000259" key="1">
    <source>
        <dbReference type="Pfam" id="PF05050"/>
    </source>
</evidence>
<proteinExistence type="predicted"/>
<dbReference type="OrthoDB" id="9784101at2"/>
<dbReference type="PATRIC" id="fig|1286635.3.peg.2049"/>